<feature type="transmembrane region" description="Helical" evidence="6">
    <location>
        <begin position="294"/>
        <end position="324"/>
    </location>
</feature>
<feature type="transmembrane region" description="Helical" evidence="6">
    <location>
        <begin position="87"/>
        <end position="112"/>
    </location>
</feature>
<accession>A0ABW5D9S6</accession>
<keyword evidence="4 6" id="KW-1133">Transmembrane helix</keyword>
<evidence type="ECO:0000256" key="5">
    <source>
        <dbReference type="ARBA" id="ARBA00023136"/>
    </source>
</evidence>
<comment type="subcellular location">
    <subcellularLocation>
        <location evidence="1">Cell membrane</location>
        <topology evidence="1">Multi-pass membrane protein</topology>
    </subcellularLocation>
</comment>
<dbReference type="PANTHER" id="PTHR40277">
    <property type="entry name" value="BLL5419 PROTEIN"/>
    <property type="match status" value="1"/>
</dbReference>
<evidence type="ECO:0000256" key="4">
    <source>
        <dbReference type="ARBA" id="ARBA00022989"/>
    </source>
</evidence>
<feature type="transmembrane region" description="Helical" evidence="6">
    <location>
        <begin position="223"/>
        <end position="245"/>
    </location>
</feature>
<name>A0ABW5D9S6_9BACT</name>
<dbReference type="InterPro" id="IPR022791">
    <property type="entry name" value="L-PG_synthase/AglD"/>
</dbReference>
<keyword evidence="5 6" id="KW-0472">Membrane</keyword>
<feature type="transmembrane region" description="Helical" evidence="6">
    <location>
        <begin position="164"/>
        <end position="190"/>
    </location>
</feature>
<evidence type="ECO:0000256" key="1">
    <source>
        <dbReference type="ARBA" id="ARBA00004651"/>
    </source>
</evidence>
<dbReference type="Proteomes" id="UP001597375">
    <property type="component" value="Unassembled WGS sequence"/>
</dbReference>
<feature type="transmembrane region" description="Helical" evidence="6">
    <location>
        <begin position="132"/>
        <end position="152"/>
    </location>
</feature>
<dbReference type="PANTHER" id="PTHR40277:SF1">
    <property type="entry name" value="BLL5419 PROTEIN"/>
    <property type="match status" value="1"/>
</dbReference>
<reference evidence="8" key="1">
    <citation type="journal article" date="2019" name="Int. J. Syst. Evol. Microbiol.">
        <title>The Global Catalogue of Microorganisms (GCM) 10K type strain sequencing project: providing services to taxonomists for standard genome sequencing and annotation.</title>
        <authorList>
            <consortium name="The Broad Institute Genomics Platform"/>
            <consortium name="The Broad Institute Genome Sequencing Center for Infectious Disease"/>
            <person name="Wu L."/>
            <person name="Ma J."/>
        </authorList>
    </citation>
    <scope>NUCLEOTIDE SEQUENCE [LARGE SCALE GENOMIC DNA]</scope>
    <source>
        <strain evidence="8">CGMCC 4.7106</strain>
    </source>
</reference>
<gene>
    <name evidence="7" type="ORF">ACFSSA_09100</name>
</gene>
<organism evidence="7 8">
    <name type="scientific">Luteolibacter algae</name>
    <dbReference type="NCBI Taxonomy" id="454151"/>
    <lineage>
        <taxon>Bacteria</taxon>
        <taxon>Pseudomonadati</taxon>
        <taxon>Verrucomicrobiota</taxon>
        <taxon>Verrucomicrobiia</taxon>
        <taxon>Verrucomicrobiales</taxon>
        <taxon>Verrucomicrobiaceae</taxon>
        <taxon>Luteolibacter</taxon>
    </lineage>
</organism>
<dbReference type="EMBL" id="JBHUIT010000016">
    <property type="protein sequence ID" value="MFD2256831.1"/>
    <property type="molecule type" value="Genomic_DNA"/>
</dbReference>
<evidence type="ECO:0000256" key="3">
    <source>
        <dbReference type="ARBA" id="ARBA00022692"/>
    </source>
</evidence>
<proteinExistence type="predicted"/>
<keyword evidence="3 6" id="KW-0812">Transmembrane</keyword>
<feature type="transmembrane region" description="Helical" evidence="6">
    <location>
        <begin position="252"/>
        <end position="274"/>
    </location>
</feature>
<keyword evidence="8" id="KW-1185">Reference proteome</keyword>
<evidence type="ECO:0000313" key="7">
    <source>
        <dbReference type="EMBL" id="MFD2256831.1"/>
    </source>
</evidence>
<evidence type="ECO:0000256" key="6">
    <source>
        <dbReference type="SAM" id="Phobius"/>
    </source>
</evidence>
<feature type="transmembrane region" description="Helical" evidence="6">
    <location>
        <begin position="47"/>
        <end position="66"/>
    </location>
</feature>
<protein>
    <submittedName>
        <fullName evidence="7">YbhN family protein</fullName>
    </submittedName>
</protein>
<comment type="caution">
    <text evidence="7">The sequence shown here is derived from an EMBL/GenBank/DDBJ whole genome shotgun (WGS) entry which is preliminary data.</text>
</comment>
<dbReference type="RefSeq" id="WP_386820118.1">
    <property type="nucleotide sequence ID" value="NZ_JBHUIT010000016.1"/>
</dbReference>
<feature type="transmembrane region" description="Helical" evidence="6">
    <location>
        <begin position="9"/>
        <end position="27"/>
    </location>
</feature>
<keyword evidence="2" id="KW-1003">Cell membrane</keyword>
<evidence type="ECO:0000313" key="8">
    <source>
        <dbReference type="Proteomes" id="UP001597375"/>
    </source>
</evidence>
<evidence type="ECO:0000256" key="2">
    <source>
        <dbReference type="ARBA" id="ARBA00022475"/>
    </source>
</evidence>
<sequence>MKKRHVKTLGLFFLKLLGTILFLWWALSSIDDKEALGRNFKLALRSPWWVVAGICLAFVSLLANALRWFFLLRAQSIHEPFGYILRLTLYGAFFNIASVGGAAGDAAKIVLLMRRVPDKKVGVTMSVMVDHIIGFISSGIIFLVFTWGFGTMDKVEDVAGRGTFVAATWFQAGGIVGIILSAFSCTPWMLSWGRKHLPRLTNNRWVDSITKVLDLYRTGWKHAFFALLASFALSASFYLTFFAGLRALDQPVSAVSIMSVMPIVDVVSALPISISGLGVRERTFDFLVGKLTGIPTAAAVAASLIGFLFTVFWGIVGGLVIIMAGSFTKKGAEK</sequence>
<dbReference type="Pfam" id="PF03706">
    <property type="entry name" value="LPG_synthase_TM"/>
    <property type="match status" value="1"/>
</dbReference>